<sequence>MPEHAAPYRSLALVLAALALAGCGGGGGGAASSAPPTAPPSTSAGPSASAGPSGTPSAPSEDGARPVRVEIPALGVDAAPIDLGIGDDGELEVPSDPDDVGWYVGGGRPGERGPTVVVGHVDATDGPAVFADLATLDPGDTVVVHRADGRAVTYVVERAEAVEQDRFPTELVFGATADDQLRLITCTGPYDRAAGRYTQNHVVFARP</sequence>
<evidence type="ECO:0000313" key="2">
    <source>
        <dbReference type="Proteomes" id="UP001261666"/>
    </source>
</evidence>
<proteinExistence type="predicted"/>
<organism evidence="1 2">
    <name type="scientific">Nocardioides zeae</name>
    <dbReference type="NCBI Taxonomy" id="1457234"/>
    <lineage>
        <taxon>Bacteria</taxon>
        <taxon>Bacillati</taxon>
        <taxon>Actinomycetota</taxon>
        <taxon>Actinomycetes</taxon>
        <taxon>Propionibacteriales</taxon>
        <taxon>Nocardioidaceae</taxon>
        <taxon>Nocardioides</taxon>
    </lineage>
</organism>
<accession>A0ACC6IKI7</accession>
<gene>
    <name evidence="1" type="ORF">QE364_002982</name>
</gene>
<evidence type="ECO:0000313" key="1">
    <source>
        <dbReference type="EMBL" id="MDR6211261.1"/>
    </source>
</evidence>
<reference evidence="1" key="1">
    <citation type="submission" date="2023-08" db="EMBL/GenBank/DDBJ databases">
        <title>Functional and genomic diversity of the sorghum phyllosphere microbiome.</title>
        <authorList>
            <person name="Shade A."/>
        </authorList>
    </citation>
    <scope>NUCLEOTIDE SEQUENCE</scope>
    <source>
        <strain evidence="1">SORGH_AS_0885</strain>
    </source>
</reference>
<keyword evidence="2" id="KW-1185">Reference proteome</keyword>
<dbReference type="Proteomes" id="UP001261666">
    <property type="component" value="Unassembled WGS sequence"/>
</dbReference>
<name>A0ACC6IKI7_9ACTN</name>
<protein>
    <submittedName>
        <fullName evidence="1">LPXTG-site transpeptidase (Sortase) family protein</fullName>
    </submittedName>
</protein>
<dbReference type="EMBL" id="JAVIZJ010000008">
    <property type="protein sequence ID" value="MDR6211261.1"/>
    <property type="molecule type" value="Genomic_DNA"/>
</dbReference>
<comment type="caution">
    <text evidence="1">The sequence shown here is derived from an EMBL/GenBank/DDBJ whole genome shotgun (WGS) entry which is preliminary data.</text>
</comment>